<evidence type="ECO:0000259" key="1">
    <source>
        <dbReference type="Pfam" id="PF00535"/>
    </source>
</evidence>
<dbReference type="AlphaFoldDB" id="A0A060CB02"/>
<accession>A0A060CB02</accession>
<dbReference type="EMBL" id="KF126501">
    <property type="protein sequence ID" value="AIA93848.1"/>
    <property type="molecule type" value="Genomic_DNA"/>
</dbReference>
<protein>
    <submittedName>
        <fullName evidence="2">Glycos_transf_2</fullName>
    </submittedName>
</protein>
<evidence type="ECO:0000313" key="2">
    <source>
        <dbReference type="EMBL" id="AIA93848.1"/>
    </source>
</evidence>
<sequence>MTDSETDPRAPDLSIIVPVLNEEEVIPTFLPVWQRCWKKTGLSFEIVFVDDGSTDSTAAVIRAAMADDSRLSAGPAQPQF</sequence>
<reference evidence="2" key="1">
    <citation type="journal article" date="2013" name="Environ. Microbiol.">
        <title>Seasonally variable intestinal metagenomes of the red palm weevil (Rhynchophorus ferrugineus).</title>
        <authorList>
            <person name="Jia S."/>
            <person name="Zhang X."/>
            <person name="Zhang G."/>
            <person name="Yin A."/>
            <person name="Zhang S."/>
            <person name="Li F."/>
            <person name="Wang L."/>
            <person name="Zhao D."/>
            <person name="Yun Q."/>
            <person name="Tala"/>
            <person name="Wang J."/>
            <person name="Sun G."/>
            <person name="Baabdullah M."/>
            <person name="Yu X."/>
            <person name="Hu S."/>
            <person name="Al-Mssallem I.S."/>
            <person name="Yu J."/>
        </authorList>
    </citation>
    <scope>NUCLEOTIDE SEQUENCE</scope>
</reference>
<dbReference type="PANTHER" id="PTHR48090">
    <property type="entry name" value="UNDECAPRENYL-PHOSPHATE 4-DEOXY-4-FORMAMIDO-L-ARABINOSE TRANSFERASE-RELATED"/>
    <property type="match status" value="1"/>
</dbReference>
<feature type="domain" description="Glycosyltransferase 2-like" evidence="1">
    <location>
        <begin position="14"/>
        <end position="70"/>
    </location>
</feature>
<feature type="non-terminal residue" evidence="2">
    <location>
        <position position="80"/>
    </location>
</feature>
<organism evidence="2">
    <name type="scientific">uncultured Sorangium sp</name>
    <dbReference type="NCBI Taxonomy" id="491148"/>
    <lineage>
        <taxon>Bacteria</taxon>
        <taxon>Pseudomonadati</taxon>
        <taxon>Myxococcota</taxon>
        <taxon>Polyangia</taxon>
        <taxon>Polyangiales</taxon>
        <taxon>Polyangiaceae</taxon>
        <taxon>Sorangium</taxon>
        <taxon>environmental samples</taxon>
    </lineage>
</organism>
<dbReference type="SUPFAM" id="SSF53448">
    <property type="entry name" value="Nucleotide-diphospho-sugar transferases"/>
    <property type="match status" value="1"/>
</dbReference>
<dbReference type="Pfam" id="PF00535">
    <property type="entry name" value="Glycos_transf_2"/>
    <property type="match status" value="1"/>
</dbReference>
<name>A0A060CB02_9BACT</name>
<dbReference type="InterPro" id="IPR050256">
    <property type="entry name" value="Glycosyltransferase_2"/>
</dbReference>
<dbReference type="Gene3D" id="3.90.550.10">
    <property type="entry name" value="Spore Coat Polysaccharide Biosynthesis Protein SpsA, Chain A"/>
    <property type="match status" value="1"/>
</dbReference>
<proteinExistence type="predicted"/>
<dbReference type="InterPro" id="IPR029044">
    <property type="entry name" value="Nucleotide-diphossugar_trans"/>
</dbReference>
<dbReference type="InterPro" id="IPR001173">
    <property type="entry name" value="Glyco_trans_2-like"/>
</dbReference>